<evidence type="ECO:0000313" key="1">
    <source>
        <dbReference type="EMBL" id="ADM79952.1"/>
    </source>
</evidence>
<dbReference type="KEGG" id="vg:9861516"/>
<dbReference type="Proteomes" id="UP000002236">
    <property type="component" value="Segment"/>
</dbReference>
<protein>
    <submittedName>
        <fullName evidence="1">DsbA</fullName>
    </submittedName>
</protein>
<gene>
    <name evidence="1" type="ORF">phiAS5_ORF0109</name>
</gene>
<dbReference type="OrthoDB" id="24529at10239"/>
<name>E1A2K6_9CAUD</name>
<reference evidence="1 2" key="1">
    <citation type="journal article" date="2012" name="Vet. Microbiol.">
        <title>Complete genome sequence and characterization of a broad-host range T4-like bacteriophage phiAS5 infecting Aeromonas salmonicida subsp. salmonicida.</title>
        <authorList>
            <person name="Kim J.H."/>
            <person name="Son J.S."/>
            <person name="Choi Y.J."/>
            <person name="Choresca C.H.Jr."/>
            <person name="Shin S.P."/>
            <person name="Han J.E."/>
            <person name="Jun J.W."/>
            <person name="Park S.C."/>
        </authorList>
    </citation>
    <scope>NUCLEOTIDE SEQUENCE [LARGE SCALE GENOMIC DNA]</scope>
</reference>
<sequence length="95" mass="10849">MTNEKKQKKAKVEFNVNVHAESLAALIDEAEGHLTQIASFQEMIKEIKTRAKEEMGVEGKDFGKLLKIRHKRERDQAEAEAEGIFELYDATFPSK</sequence>
<dbReference type="RefSeq" id="YP_003969398.1">
    <property type="nucleotide sequence ID" value="NC_014636.1"/>
</dbReference>
<keyword evidence="2" id="KW-1185">Reference proteome</keyword>
<dbReference type="EMBL" id="HM452126">
    <property type="protein sequence ID" value="ADM79952.1"/>
    <property type="molecule type" value="Genomic_DNA"/>
</dbReference>
<dbReference type="GeneID" id="9861516"/>
<accession>E1A2K6</accession>
<organism evidence="1 2">
    <name type="scientific">Aeromonas phage phiAS5</name>
    <dbReference type="NCBI Taxonomy" id="879630"/>
    <lineage>
        <taxon>Viruses</taxon>
        <taxon>Duplodnaviria</taxon>
        <taxon>Heunggongvirae</taxon>
        <taxon>Uroviricota</taxon>
        <taxon>Caudoviricetes</taxon>
        <taxon>Pantevenvirales</taxon>
        <taxon>Straboviridae</taxon>
        <taxon>Chrysonvirus</taxon>
        <taxon>Chrysonvirus as5</taxon>
    </lineage>
</organism>
<dbReference type="Pfam" id="PF11126">
    <property type="entry name" value="Phage_DsbA"/>
    <property type="match status" value="1"/>
</dbReference>
<evidence type="ECO:0000313" key="2">
    <source>
        <dbReference type="Proteomes" id="UP000002236"/>
    </source>
</evidence>
<proteinExistence type="predicted"/>
<dbReference type="InterPro" id="IPR020313">
    <property type="entry name" value="Double-stranded_DNA-bd"/>
</dbReference>